<reference evidence="1" key="1">
    <citation type="journal article" date="2020" name="Stud. Mycol.">
        <title>101 Dothideomycetes genomes: a test case for predicting lifestyles and emergence of pathogens.</title>
        <authorList>
            <person name="Haridas S."/>
            <person name="Albert R."/>
            <person name="Binder M."/>
            <person name="Bloem J."/>
            <person name="Labutti K."/>
            <person name="Salamov A."/>
            <person name="Andreopoulos B."/>
            <person name="Baker S."/>
            <person name="Barry K."/>
            <person name="Bills G."/>
            <person name="Bluhm B."/>
            <person name="Cannon C."/>
            <person name="Castanera R."/>
            <person name="Culley D."/>
            <person name="Daum C."/>
            <person name="Ezra D."/>
            <person name="Gonzalez J."/>
            <person name="Henrissat B."/>
            <person name="Kuo A."/>
            <person name="Liang C."/>
            <person name="Lipzen A."/>
            <person name="Lutzoni F."/>
            <person name="Magnuson J."/>
            <person name="Mondo S."/>
            <person name="Nolan M."/>
            <person name="Ohm R."/>
            <person name="Pangilinan J."/>
            <person name="Park H.-J."/>
            <person name="Ramirez L."/>
            <person name="Alfaro M."/>
            <person name="Sun H."/>
            <person name="Tritt A."/>
            <person name="Yoshinaga Y."/>
            <person name="Zwiers L.-H."/>
            <person name="Turgeon B."/>
            <person name="Goodwin S."/>
            <person name="Spatafora J."/>
            <person name="Crous P."/>
            <person name="Grigoriev I."/>
        </authorList>
    </citation>
    <scope>NUCLEOTIDE SEQUENCE</scope>
    <source>
        <strain evidence="1">CBS 207.26</strain>
    </source>
</reference>
<gene>
    <name evidence="1" type="ORF">K469DRAFT_681675</name>
</gene>
<accession>A0A6A6EVQ0</accession>
<dbReference type="Proteomes" id="UP000800200">
    <property type="component" value="Unassembled WGS sequence"/>
</dbReference>
<proteinExistence type="predicted"/>
<dbReference type="OrthoDB" id="4509729at2759"/>
<protein>
    <submittedName>
        <fullName evidence="1">Uncharacterized protein</fullName>
    </submittedName>
</protein>
<dbReference type="EMBL" id="ML994610">
    <property type="protein sequence ID" value="KAF2195351.1"/>
    <property type="molecule type" value="Genomic_DNA"/>
</dbReference>
<evidence type="ECO:0000313" key="1">
    <source>
        <dbReference type="EMBL" id="KAF2195351.1"/>
    </source>
</evidence>
<name>A0A6A6EVQ0_9PEZI</name>
<dbReference type="AlphaFoldDB" id="A0A6A6EVQ0"/>
<keyword evidence="2" id="KW-1185">Reference proteome</keyword>
<sequence length="178" mass="20572">MAHSSRYSRSRSRQDDTMQKYILLSSQQEVLRRRLSLQLPSVSPMTASSPEFQPLSSSPTFPRPVYASSWSAEPDYSTHSISTYLIPTQPGMGHRHTIDDPHTGDAHKLYEINQQIKATLTDLLNTESVRSDEKYRAWIQDRLMDAEHQMRKQRRRKSSVDREIAESIAEHFDHAFSP</sequence>
<organism evidence="1 2">
    <name type="scientific">Zopfia rhizophila CBS 207.26</name>
    <dbReference type="NCBI Taxonomy" id="1314779"/>
    <lineage>
        <taxon>Eukaryota</taxon>
        <taxon>Fungi</taxon>
        <taxon>Dikarya</taxon>
        <taxon>Ascomycota</taxon>
        <taxon>Pezizomycotina</taxon>
        <taxon>Dothideomycetes</taxon>
        <taxon>Dothideomycetes incertae sedis</taxon>
        <taxon>Zopfiaceae</taxon>
        <taxon>Zopfia</taxon>
    </lineage>
</organism>
<evidence type="ECO:0000313" key="2">
    <source>
        <dbReference type="Proteomes" id="UP000800200"/>
    </source>
</evidence>